<comment type="caution">
    <text evidence="22">The sequence shown here is derived from an EMBL/GenBank/DDBJ whole genome shotgun (WGS) entry which is preliminary data.</text>
</comment>
<feature type="transmembrane region" description="Helical" evidence="21">
    <location>
        <begin position="181"/>
        <end position="202"/>
    </location>
</feature>
<sequence>MKTHRADRGLIVVIFLLIILGLVILSNASGIISIEIKGNPYYYLIHQLLYGVGPGLIILFICQKINYKFWRKISLVIFFGSLVLMILVFIPGLGYYHAGAQRWFTWGPIFIQPSEFLKLGFVIYLSAFLSKKENKKINTLIPFLAIMILAGALLVFQPDAGTLGVIAIVGFVIYFLSGAKLYQWLAVLISYIIGFFALIKFFPYRMARFMVFLNPNLDPKGISYQINQALIAIGSGGILGVGLGYSQQKYHYLPEPMGDSIFAIFAEEAGFIGAIIILSLFLLFGFKGLKISKKAPDDFGKLLAAGITSWLLIQALINISAITGLIPLTGVPLPFVSYGGSALVAVLAGMGILINISKYAN</sequence>
<keyword evidence="8" id="KW-0133">Cell shape</keyword>
<feature type="transmembrane region" description="Helical" evidence="21">
    <location>
        <begin position="307"/>
        <end position="329"/>
    </location>
</feature>
<evidence type="ECO:0000256" key="21">
    <source>
        <dbReference type="SAM" id="Phobius"/>
    </source>
</evidence>
<dbReference type="PANTHER" id="PTHR30474">
    <property type="entry name" value="CELL CYCLE PROTEIN"/>
    <property type="match status" value="1"/>
</dbReference>
<evidence type="ECO:0000256" key="1">
    <source>
        <dbReference type="ARBA" id="ARBA00004651"/>
    </source>
</evidence>
<dbReference type="Pfam" id="PF01098">
    <property type="entry name" value="FTSW_RODA_SPOVE"/>
    <property type="match status" value="1"/>
</dbReference>
<evidence type="ECO:0000256" key="14">
    <source>
        <dbReference type="ARBA" id="ARBA00032370"/>
    </source>
</evidence>
<evidence type="ECO:0000256" key="13">
    <source>
        <dbReference type="ARBA" id="ARBA00023316"/>
    </source>
</evidence>
<dbReference type="InterPro" id="IPR001182">
    <property type="entry name" value="FtsW/RodA"/>
</dbReference>
<keyword evidence="10 21" id="KW-1133">Transmembrane helix</keyword>
<evidence type="ECO:0000256" key="15">
    <source>
        <dbReference type="ARBA" id="ARBA00033270"/>
    </source>
</evidence>
<evidence type="ECO:0000313" key="23">
    <source>
        <dbReference type="Proteomes" id="UP000177810"/>
    </source>
</evidence>
<keyword evidence="7 21" id="KW-0812">Transmembrane</keyword>
<evidence type="ECO:0000256" key="4">
    <source>
        <dbReference type="ARBA" id="ARBA00022618"/>
    </source>
</evidence>
<feature type="transmembrane region" description="Helical" evidence="21">
    <location>
        <begin position="40"/>
        <end position="61"/>
    </location>
</feature>
<dbReference type="GO" id="GO:0008360">
    <property type="term" value="P:regulation of cell shape"/>
    <property type="evidence" value="ECO:0007669"/>
    <property type="project" value="UniProtKB-KW"/>
</dbReference>
<gene>
    <name evidence="22" type="ORF">A2V69_00945</name>
</gene>
<evidence type="ECO:0000256" key="11">
    <source>
        <dbReference type="ARBA" id="ARBA00023136"/>
    </source>
</evidence>
<evidence type="ECO:0000313" key="22">
    <source>
        <dbReference type="EMBL" id="OGZ31810.1"/>
    </source>
</evidence>
<comment type="catalytic activity">
    <reaction evidence="20">
        <text>[GlcNAc-(1-&gt;4)-Mur2Ac(oyl-L-Ala-gamma-D-Glu-L-Lys-D-Ala-D-Ala)](n)-di-trans,octa-cis-undecaprenyl diphosphate + beta-D-GlcNAc-(1-&gt;4)-Mur2Ac(oyl-L-Ala-gamma-D-Glu-L-Lys-D-Ala-D-Ala)-di-trans,octa-cis-undecaprenyl diphosphate = [GlcNAc-(1-&gt;4)-Mur2Ac(oyl-L-Ala-gamma-D-Glu-L-Lys-D-Ala-D-Ala)](n+1)-di-trans,octa-cis-undecaprenyl diphosphate + di-trans,octa-cis-undecaprenyl diphosphate + H(+)</text>
        <dbReference type="Rhea" id="RHEA:23708"/>
        <dbReference type="Rhea" id="RHEA-COMP:9602"/>
        <dbReference type="Rhea" id="RHEA-COMP:9603"/>
        <dbReference type="ChEBI" id="CHEBI:15378"/>
        <dbReference type="ChEBI" id="CHEBI:58405"/>
        <dbReference type="ChEBI" id="CHEBI:60033"/>
        <dbReference type="ChEBI" id="CHEBI:78435"/>
        <dbReference type="EC" id="2.4.99.28"/>
    </reaction>
</comment>
<dbReference type="GO" id="GO:0005886">
    <property type="term" value="C:plasma membrane"/>
    <property type="evidence" value="ECO:0007669"/>
    <property type="project" value="UniProtKB-SubCell"/>
</dbReference>
<feature type="transmembrane region" description="Helical" evidence="21">
    <location>
        <begin position="142"/>
        <end position="175"/>
    </location>
</feature>
<dbReference type="Proteomes" id="UP000177810">
    <property type="component" value="Unassembled WGS sequence"/>
</dbReference>
<evidence type="ECO:0000256" key="16">
    <source>
        <dbReference type="ARBA" id="ARBA00038053"/>
    </source>
</evidence>
<dbReference type="EMBL" id="MHMT01000032">
    <property type="protein sequence ID" value="OGZ31810.1"/>
    <property type="molecule type" value="Genomic_DNA"/>
</dbReference>
<comment type="pathway">
    <text evidence="2">Cell wall biogenesis; peptidoglycan biosynthesis.</text>
</comment>
<dbReference type="PROSITE" id="PS00428">
    <property type="entry name" value="FTSW_RODA_SPOVE"/>
    <property type="match status" value="1"/>
</dbReference>
<dbReference type="PANTHER" id="PTHR30474:SF2">
    <property type="entry name" value="PEPTIDOGLYCAN GLYCOSYLTRANSFERASE FTSW-RELATED"/>
    <property type="match status" value="1"/>
</dbReference>
<reference evidence="22 23" key="1">
    <citation type="journal article" date="2016" name="Nat. Commun.">
        <title>Thousands of microbial genomes shed light on interconnected biogeochemical processes in an aquifer system.</title>
        <authorList>
            <person name="Anantharaman K."/>
            <person name="Brown C.T."/>
            <person name="Hug L.A."/>
            <person name="Sharon I."/>
            <person name="Castelle C.J."/>
            <person name="Probst A.J."/>
            <person name="Thomas B.C."/>
            <person name="Singh A."/>
            <person name="Wilkins M.J."/>
            <person name="Karaoz U."/>
            <person name="Brodie E.L."/>
            <person name="Williams K.H."/>
            <person name="Hubbard S.S."/>
            <person name="Banfield J.F."/>
        </authorList>
    </citation>
    <scope>NUCLEOTIDE SEQUENCE [LARGE SCALE GENOMIC DNA]</scope>
</reference>
<keyword evidence="4 22" id="KW-0132">Cell division</keyword>
<keyword evidence="3" id="KW-1003">Cell membrane</keyword>
<evidence type="ECO:0000256" key="20">
    <source>
        <dbReference type="ARBA" id="ARBA00049902"/>
    </source>
</evidence>
<organism evidence="22 23">
    <name type="scientific">Candidatus Portnoybacteria bacterium RBG_13_40_8</name>
    <dbReference type="NCBI Taxonomy" id="1801990"/>
    <lineage>
        <taxon>Bacteria</taxon>
        <taxon>Candidatus Portnoyibacteriota</taxon>
    </lineage>
</organism>
<feature type="transmembrane region" description="Helical" evidence="21">
    <location>
        <begin position="73"/>
        <end position="97"/>
    </location>
</feature>
<dbReference type="STRING" id="1801990.A2V69_00945"/>
<evidence type="ECO:0000256" key="6">
    <source>
        <dbReference type="ARBA" id="ARBA00022679"/>
    </source>
</evidence>
<evidence type="ECO:0000256" key="12">
    <source>
        <dbReference type="ARBA" id="ARBA00023306"/>
    </source>
</evidence>
<dbReference type="GO" id="GO:0015648">
    <property type="term" value="F:lipid-linked peptidoglycan transporter activity"/>
    <property type="evidence" value="ECO:0007669"/>
    <property type="project" value="TreeGrafter"/>
</dbReference>
<dbReference type="AlphaFoldDB" id="A0A1G2F2D8"/>
<feature type="transmembrane region" description="Helical" evidence="21">
    <location>
        <begin position="109"/>
        <end position="130"/>
    </location>
</feature>
<evidence type="ECO:0000256" key="17">
    <source>
        <dbReference type="ARBA" id="ARBA00041185"/>
    </source>
</evidence>
<dbReference type="EC" id="2.4.99.28" evidence="19"/>
<dbReference type="GO" id="GO:0009252">
    <property type="term" value="P:peptidoglycan biosynthetic process"/>
    <property type="evidence" value="ECO:0007669"/>
    <property type="project" value="UniProtKB-KW"/>
</dbReference>
<dbReference type="InterPro" id="IPR013437">
    <property type="entry name" value="FtsW"/>
</dbReference>
<name>A0A1G2F2D8_9BACT</name>
<comment type="subcellular location">
    <subcellularLocation>
        <location evidence="1">Cell membrane</location>
        <topology evidence="1">Multi-pass membrane protein</topology>
    </subcellularLocation>
</comment>
<comment type="similarity">
    <text evidence="16">Belongs to the SEDS family. FtsW subfamily.</text>
</comment>
<feature type="transmembrane region" description="Helical" evidence="21">
    <location>
        <begin position="222"/>
        <end position="241"/>
    </location>
</feature>
<evidence type="ECO:0000256" key="10">
    <source>
        <dbReference type="ARBA" id="ARBA00022989"/>
    </source>
</evidence>
<keyword evidence="13" id="KW-0961">Cell wall biogenesis/degradation</keyword>
<accession>A0A1G2F2D8</accession>
<feature type="transmembrane region" description="Helical" evidence="21">
    <location>
        <begin position="335"/>
        <end position="356"/>
    </location>
</feature>
<dbReference type="GO" id="GO:0071555">
    <property type="term" value="P:cell wall organization"/>
    <property type="evidence" value="ECO:0007669"/>
    <property type="project" value="UniProtKB-KW"/>
</dbReference>
<protein>
    <recommendedName>
        <fullName evidence="17">Probable peptidoglycan glycosyltransferase FtsW</fullName>
        <ecNumber evidence="19">2.4.99.28</ecNumber>
    </recommendedName>
    <alternativeName>
        <fullName evidence="18">Cell division protein FtsW</fullName>
    </alternativeName>
    <alternativeName>
        <fullName evidence="15">Cell wall polymerase</fullName>
    </alternativeName>
    <alternativeName>
        <fullName evidence="14">Peptidoglycan polymerase</fullName>
    </alternativeName>
</protein>
<feature type="transmembrane region" description="Helical" evidence="21">
    <location>
        <begin position="261"/>
        <end position="286"/>
    </location>
</feature>
<keyword evidence="5" id="KW-0328">Glycosyltransferase</keyword>
<evidence type="ECO:0000256" key="7">
    <source>
        <dbReference type="ARBA" id="ARBA00022692"/>
    </source>
</evidence>
<dbReference type="InterPro" id="IPR018365">
    <property type="entry name" value="Cell_cycle_FtsW-rel_CS"/>
</dbReference>
<dbReference type="NCBIfam" id="TIGR02614">
    <property type="entry name" value="ftsW"/>
    <property type="match status" value="1"/>
</dbReference>
<evidence type="ECO:0000256" key="9">
    <source>
        <dbReference type="ARBA" id="ARBA00022984"/>
    </source>
</evidence>
<proteinExistence type="inferred from homology"/>
<keyword evidence="9" id="KW-0573">Peptidoglycan synthesis</keyword>
<evidence type="ECO:0000256" key="19">
    <source>
        <dbReference type="ARBA" id="ARBA00044770"/>
    </source>
</evidence>
<evidence type="ECO:0000256" key="3">
    <source>
        <dbReference type="ARBA" id="ARBA00022475"/>
    </source>
</evidence>
<dbReference type="GO" id="GO:0051301">
    <property type="term" value="P:cell division"/>
    <property type="evidence" value="ECO:0007669"/>
    <property type="project" value="UniProtKB-KW"/>
</dbReference>
<evidence type="ECO:0000256" key="2">
    <source>
        <dbReference type="ARBA" id="ARBA00004752"/>
    </source>
</evidence>
<evidence type="ECO:0000256" key="18">
    <source>
        <dbReference type="ARBA" id="ARBA00041418"/>
    </source>
</evidence>
<dbReference type="GO" id="GO:0008955">
    <property type="term" value="F:peptidoglycan glycosyltransferase activity"/>
    <property type="evidence" value="ECO:0007669"/>
    <property type="project" value="UniProtKB-EC"/>
</dbReference>
<keyword evidence="12" id="KW-0131">Cell cycle</keyword>
<dbReference type="GO" id="GO:0032153">
    <property type="term" value="C:cell division site"/>
    <property type="evidence" value="ECO:0007669"/>
    <property type="project" value="TreeGrafter"/>
</dbReference>
<evidence type="ECO:0000256" key="8">
    <source>
        <dbReference type="ARBA" id="ARBA00022960"/>
    </source>
</evidence>
<keyword evidence="6" id="KW-0808">Transferase</keyword>
<evidence type="ECO:0000256" key="5">
    <source>
        <dbReference type="ARBA" id="ARBA00022676"/>
    </source>
</evidence>
<keyword evidence="11 21" id="KW-0472">Membrane</keyword>